<evidence type="ECO:0000313" key="1">
    <source>
        <dbReference type="EMBL" id="DAD84374.1"/>
    </source>
</evidence>
<reference evidence="1" key="1">
    <citation type="journal article" date="2021" name="Proc. Natl. Acad. Sci. U.S.A.">
        <title>A Catalog of Tens of Thousands of Viruses from Human Metagenomes Reveals Hidden Associations with Chronic Diseases.</title>
        <authorList>
            <person name="Tisza M.J."/>
            <person name="Buck C.B."/>
        </authorList>
    </citation>
    <scope>NUCLEOTIDE SEQUENCE</scope>
    <source>
        <strain evidence="1">CtUS21</strain>
    </source>
</reference>
<name>A0A8S5MQ07_9CAUD</name>
<dbReference type="EMBL" id="BK014959">
    <property type="protein sequence ID" value="DAD84374.1"/>
    <property type="molecule type" value="Genomic_DNA"/>
</dbReference>
<organism evidence="1">
    <name type="scientific">Podoviridae sp. ctUS21</name>
    <dbReference type="NCBI Taxonomy" id="2826557"/>
    <lineage>
        <taxon>Viruses</taxon>
        <taxon>Duplodnaviria</taxon>
        <taxon>Heunggongvirae</taxon>
        <taxon>Uroviricota</taxon>
        <taxon>Caudoviricetes</taxon>
    </lineage>
</organism>
<proteinExistence type="predicted"/>
<sequence length="64" mass="7203">MFKFLRLKGAVLELRHRVTGSLVHILDLGSNYRLMVGDKKQDFAKSVTLAEVLSVADRMAEAEK</sequence>
<protein>
    <submittedName>
        <fullName evidence="1">Uncharacterized protein</fullName>
    </submittedName>
</protein>
<accession>A0A8S5MQ07</accession>